<evidence type="ECO:0000313" key="2">
    <source>
        <dbReference type="Proteomes" id="UP000290289"/>
    </source>
</evidence>
<protein>
    <submittedName>
        <fullName evidence="1">Uncharacterized protein</fullName>
    </submittedName>
</protein>
<dbReference type="AlphaFoldDB" id="A0A498J075"/>
<gene>
    <name evidence="1" type="ORF">DVH24_037670</name>
</gene>
<name>A0A498J075_MALDO</name>
<dbReference type="Proteomes" id="UP000290289">
    <property type="component" value="Chromosome 10"/>
</dbReference>
<proteinExistence type="predicted"/>
<keyword evidence="2" id="KW-1185">Reference proteome</keyword>
<evidence type="ECO:0000313" key="1">
    <source>
        <dbReference type="EMBL" id="RXH88025.1"/>
    </source>
</evidence>
<dbReference type="EMBL" id="RDQH01000336">
    <property type="protein sequence ID" value="RXH88025.1"/>
    <property type="molecule type" value="Genomic_DNA"/>
</dbReference>
<organism evidence="1 2">
    <name type="scientific">Malus domestica</name>
    <name type="common">Apple</name>
    <name type="synonym">Pyrus malus</name>
    <dbReference type="NCBI Taxonomy" id="3750"/>
    <lineage>
        <taxon>Eukaryota</taxon>
        <taxon>Viridiplantae</taxon>
        <taxon>Streptophyta</taxon>
        <taxon>Embryophyta</taxon>
        <taxon>Tracheophyta</taxon>
        <taxon>Spermatophyta</taxon>
        <taxon>Magnoliopsida</taxon>
        <taxon>eudicotyledons</taxon>
        <taxon>Gunneridae</taxon>
        <taxon>Pentapetalae</taxon>
        <taxon>rosids</taxon>
        <taxon>fabids</taxon>
        <taxon>Rosales</taxon>
        <taxon>Rosaceae</taxon>
        <taxon>Amygdaloideae</taxon>
        <taxon>Maleae</taxon>
        <taxon>Malus</taxon>
    </lineage>
</organism>
<reference evidence="1 2" key="1">
    <citation type="submission" date="2018-10" db="EMBL/GenBank/DDBJ databases">
        <title>A high-quality apple genome assembly.</title>
        <authorList>
            <person name="Hu J."/>
        </authorList>
    </citation>
    <scope>NUCLEOTIDE SEQUENCE [LARGE SCALE GENOMIC DNA]</scope>
    <source>
        <strain evidence="2">cv. HFTH1</strain>
        <tissue evidence="1">Young leaf</tissue>
    </source>
</reference>
<accession>A0A498J075</accession>
<sequence>MLKLEGFNLCKQFSVPSNPALSTNFGEISLILTPECTLYLFAVLSECERMNSNEFMTGGAWTPLESNPSN</sequence>
<comment type="caution">
    <text evidence="1">The sequence shown here is derived from an EMBL/GenBank/DDBJ whole genome shotgun (WGS) entry which is preliminary data.</text>
</comment>